<dbReference type="Proteomes" id="UP001055804">
    <property type="component" value="Unassembled WGS sequence"/>
</dbReference>
<feature type="transmembrane region" description="Helical" evidence="7">
    <location>
        <begin position="103"/>
        <end position="127"/>
    </location>
</feature>
<proteinExistence type="inferred from homology"/>
<comment type="subunit">
    <text evidence="7">The complex comprises the extracytoplasmic solute receptor protein and the two transmembrane proteins.</text>
</comment>
<evidence type="ECO:0000256" key="4">
    <source>
        <dbReference type="ARBA" id="ARBA00022692"/>
    </source>
</evidence>
<feature type="transmembrane region" description="Helical" evidence="7">
    <location>
        <begin position="59"/>
        <end position="83"/>
    </location>
</feature>
<keyword evidence="4 7" id="KW-0812">Transmembrane</keyword>
<dbReference type="NCBIfam" id="TIGR00786">
    <property type="entry name" value="dctM"/>
    <property type="match status" value="1"/>
</dbReference>
<comment type="subcellular location">
    <subcellularLocation>
        <location evidence="1 7">Cell inner membrane</location>
        <topology evidence="1 7">Multi-pass membrane protein</topology>
    </subcellularLocation>
</comment>
<feature type="transmembrane region" description="Helical" evidence="7">
    <location>
        <begin position="29"/>
        <end position="47"/>
    </location>
</feature>
<dbReference type="EMBL" id="JAMZFT010000001">
    <property type="protein sequence ID" value="MCP1335469.1"/>
    <property type="molecule type" value="Genomic_DNA"/>
</dbReference>
<keyword evidence="2" id="KW-1003">Cell membrane</keyword>
<dbReference type="InterPro" id="IPR010656">
    <property type="entry name" value="DctM"/>
</dbReference>
<dbReference type="PANTHER" id="PTHR33362:SF5">
    <property type="entry name" value="C4-DICARBOXYLATE TRAP TRANSPORTER LARGE PERMEASE PROTEIN DCTM"/>
    <property type="match status" value="1"/>
</dbReference>
<reference evidence="9" key="1">
    <citation type="submission" date="2022-06" db="EMBL/GenBank/DDBJ databases">
        <title>Isolation and Genomics of Futiania mangrovii gen. nov., sp. nov., a Rare and Metabolically-versatile member in the Class Alphaproteobacteria.</title>
        <authorList>
            <person name="Liu L."/>
            <person name="Huang W.-C."/>
            <person name="Pan J."/>
            <person name="Li J."/>
            <person name="Huang Y."/>
            <person name="Du H."/>
            <person name="Liu Y."/>
            <person name="Li M."/>
        </authorList>
    </citation>
    <scope>NUCLEOTIDE SEQUENCE</scope>
    <source>
        <strain evidence="9">FT118</strain>
    </source>
</reference>
<keyword evidence="5 7" id="KW-1133">Transmembrane helix</keyword>
<dbReference type="PANTHER" id="PTHR33362">
    <property type="entry name" value="SIALIC ACID TRAP TRANSPORTER PERMEASE PROTEIN SIAT-RELATED"/>
    <property type="match status" value="1"/>
</dbReference>
<feature type="transmembrane region" description="Helical" evidence="7">
    <location>
        <begin position="174"/>
        <end position="199"/>
    </location>
</feature>
<gene>
    <name evidence="9" type="ORF">NJQ99_03510</name>
</gene>
<evidence type="ECO:0000259" key="8">
    <source>
        <dbReference type="Pfam" id="PF06808"/>
    </source>
</evidence>
<comment type="caution">
    <text evidence="9">The sequence shown here is derived from an EMBL/GenBank/DDBJ whole genome shotgun (WGS) entry which is preliminary data.</text>
</comment>
<dbReference type="RefSeq" id="WP_269331413.1">
    <property type="nucleotide sequence ID" value="NZ_JAMZFT010000001.1"/>
</dbReference>
<dbReference type="InterPro" id="IPR004681">
    <property type="entry name" value="TRAP_DctM"/>
</dbReference>
<evidence type="ECO:0000256" key="2">
    <source>
        <dbReference type="ARBA" id="ARBA00022475"/>
    </source>
</evidence>
<comment type="caution">
    <text evidence="7">Lacks conserved residue(s) required for the propagation of feature annotation.</text>
</comment>
<organism evidence="9 10">
    <name type="scientific">Futiania mangrovi</name>
    <dbReference type="NCBI Taxonomy" id="2959716"/>
    <lineage>
        <taxon>Bacteria</taxon>
        <taxon>Pseudomonadati</taxon>
        <taxon>Pseudomonadota</taxon>
        <taxon>Alphaproteobacteria</taxon>
        <taxon>Futianiales</taxon>
        <taxon>Futianiaceae</taxon>
        <taxon>Futiania</taxon>
    </lineage>
</organism>
<name>A0A9J6P9E7_9PROT</name>
<feature type="transmembrane region" description="Helical" evidence="7">
    <location>
        <begin position="403"/>
        <end position="428"/>
    </location>
</feature>
<protein>
    <recommendedName>
        <fullName evidence="7">TRAP transporter large permease protein</fullName>
    </recommendedName>
</protein>
<dbReference type="PIRSF" id="PIRSF006066">
    <property type="entry name" value="HI0050"/>
    <property type="match status" value="1"/>
</dbReference>
<accession>A0A9J6P9E7</accession>
<keyword evidence="6 7" id="KW-0472">Membrane</keyword>
<evidence type="ECO:0000256" key="3">
    <source>
        <dbReference type="ARBA" id="ARBA00022519"/>
    </source>
</evidence>
<dbReference type="AlphaFoldDB" id="A0A9J6P9E7"/>
<feature type="domain" description="TRAP C4-dicarboxylate transport system permease DctM subunit" evidence="8">
    <location>
        <begin position="9"/>
        <end position="424"/>
    </location>
</feature>
<dbReference type="GO" id="GO:0005886">
    <property type="term" value="C:plasma membrane"/>
    <property type="evidence" value="ECO:0007669"/>
    <property type="project" value="UniProtKB-SubCell"/>
</dbReference>
<evidence type="ECO:0000256" key="1">
    <source>
        <dbReference type="ARBA" id="ARBA00004429"/>
    </source>
</evidence>
<evidence type="ECO:0000313" key="10">
    <source>
        <dbReference type="Proteomes" id="UP001055804"/>
    </source>
</evidence>
<feature type="transmembrane region" description="Helical" evidence="7">
    <location>
        <begin position="249"/>
        <end position="267"/>
    </location>
</feature>
<sequence length="432" mass="46036">MTFEIFSVFVLLAGLITVGTPIAFSMAISGAIGLWLVLGPMAVLGVLQNTSYRSTASFLLVTVPMFMLMAEFMSRSGIATGIFQAANAFLRKVKGGLAIGTVVANAVMAAISGSSTATTAAMASVALPEMRRHGYDDRLSLGVISVSGTLAIMIPPSIPLILYGVITETSIGKLLIAGILPGLLTAVGYCVAIWLMVWLRPEIAPTPKDEPSTPTVRPVRQVIGAWDGLLLAGIVLGGIYSGAITPTEASAIGALGAFLIAVFYRRIGIKGLTGAIDSATRICGVIFLIVIGAMIFSYFLSASQVSRNLVLWVEQIDQPVMILFCILLVVYICLGFFMDQLAILFLTLPLFFPLVMSWEMDPIWFGIIVTKTVEIGLITPPLGMNAYVAASATGAPIEKVFRAIFPFFIVDVVILIILVAFPQISLWLPGMM</sequence>
<feature type="transmembrane region" description="Helical" evidence="7">
    <location>
        <begin position="320"/>
        <end position="351"/>
    </location>
</feature>
<dbReference type="GO" id="GO:0022857">
    <property type="term" value="F:transmembrane transporter activity"/>
    <property type="evidence" value="ECO:0007669"/>
    <property type="project" value="UniProtKB-UniRule"/>
</dbReference>
<feature type="transmembrane region" description="Helical" evidence="7">
    <location>
        <begin position="279"/>
        <end position="300"/>
    </location>
</feature>
<keyword evidence="3 7" id="KW-0997">Cell inner membrane</keyword>
<comment type="similarity">
    <text evidence="7">Belongs to the TRAP transporter large permease family.</text>
</comment>
<evidence type="ECO:0000256" key="7">
    <source>
        <dbReference type="RuleBase" id="RU369079"/>
    </source>
</evidence>
<feature type="transmembrane region" description="Helical" evidence="7">
    <location>
        <begin position="139"/>
        <end position="162"/>
    </location>
</feature>
<keyword evidence="10" id="KW-1185">Reference proteome</keyword>
<evidence type="ECO:0000313" key="9">
    <source>
        <dbReference type="EMBL" id="MCP1335469.1"/>
    </source>
</evidence>
<comment type="function">
    <text evidence="7">Part of the tripartite ATP-independent periplasmic (TRAP) transport system.</text>
</comment>
<evidence type="ECO:0000256" key="5">
    <source>
        <dbReference type="ARBA" id="ARBA00022989"/>
    </source>
</evidence>
<evidence type="ECO:0000256" key="6">
    <source>
        <dbReference type="ARBA" id="ARBA00023136"/>
    </source>
</evidence>
<feature type="transmembrane region" description="Helical" evidence="7">
    <location>
        <begin position="222"/>
        <end position="243"/>
    </location>
</feature>
<keyword evidence="7" id="KW-0813">Transport</keyword>
<dbReference type="Pfam" id="PF06808">
    <property type="entry name" value="DctM"/>
    <property type="match status" value="1"/>
</dbReference>